<evidence type="ECO:0000256" key="12">
    <source>
        <dbReference type="ARBA" id="ARBA00047899"/>
    </source>
</evidence>
<dbReference type="InterPro" id="IPR051420">
    <property type="entry name" value="Ser_Thr_Kinases_DiverseReg"/>
</dbReference>
<dbReference type="Proteomes" id="UP001396334">
    <property type="component" value="Unassembled WGS sequence"/>
</dbReference>
<evidence type="ECO:0000256" key="8">
    <source>
        <dbReference type="ARBA" id="ARBA00022777"/>
    </source>
</evidence>
<evidence type="ECO:0000259" key="15">
    <source>
        <dbReference type="Pfam" id="PF08263"/>
    </source>
</evidence>
<evidence type="ECO:0000256" key="3">
    <source>
        <dbReference type="ARBA" id="ARBA00022614"/>
    </source>
</evidence>
<comment type="caution">
    <text evidence="16">The sequence shown here is derived from an EMBL/GenBank/DDBJ whole genome shotgun (WGS) entry which is preliminary data.</text>
</comment>
<keyword evidence="7" id="KW-0547">Nucleotide-binding</keyword>
<keyword evidence="2" id="KW-0723">Serine/threonine-protein kinase</keyword>
<keyword evidence="4" id="KW-0808">Transferase</keyword>
<dbReference type="Pfam" id="PF00560">
    <property type="entry name" value="LRR_1"/>
    <property type="match status" value="5"/>
</dbReference>
<dbReference type="PANTHER" id="PTHR48005">
    <property type="entry name" value="LEUCINE RICH REPEAT KINASE 2"/>
    <property type="match status" value="1"/>
</dbReference>
<feature type="region of interest" description="Disordered" evidence="14">
    <location>
        <begin position="729"/>
        <end position="759"/>
    </location>
</feature>
<dbReference type="Pfam" id="PF13516">
    <property type="entry name" value="LRR_6"/>
    <property type="match status" value="1"/>
</dbReference>
<dbReference type="EMBL" id="JBBPBN010000012">
    <property type="protein sequence ID" value="KAK9027678.1"/>
    <property type="molecule type" value="Genomic_DNA"/>
</dbReference>
<dbReference type="SUPFAM" id="SSF52058">
    <property type="entry name" value="L domain-like"/>
    <property type="match status" value="3"/>
</dbReference>
<name>A0ABR2SQX5_9ROSI</name>
<keyword evidence="5" id="KW-0812">Transmembrane</keyword>
<proteinExistence type="predicted"/>
<sequence length="822" mass="91324">MLLLLVSCLKNSILSHKPRFSDLNNKQKTMLLEDKAKPKCSTVLVSIFLILITGNSSLDRDKEVVMNLKSFLEKQNRVNQGRFVEWNRWSSNPCDWNGVLCSNDGSRIIGIDLSNSMISGEMFNNFSALTELQHLDLSSNTLNGVVLGDLNRCHNLMYLNLSHNILEGELNLSGLTSLEKLDLSTNRFHGEVKFSLPAICHRLVVANLSMNGFRGELDYFDGCSNLQYLDLSSNNFSGNIWTGFARLIEFSLSENHVTESVPASCFKENCSLQVLDLSENKFHGEVPGEISNCKNMVTLNLWGNNFSGPIPSELGSISTLEGLLLGNNRFSRGIPESLLNLKNLTLLDLSNNSFGGKVQEIFGRFRQLKSLALHGNSYTDGLLLSGIHKLTNMSRLDLSYNDFSGGLPVEISRMLGLEFLILAYNHFSGDIPFEYGDLSNLQALDLSFNDLFGSIPPSLGHLRSLLWLMLANNSLTGEIPRELGNCTSLLWLNLANNQLSGEFPLELTNIGRNPTPTFESNRKSKQMNVGPMECSVVKRLLTTDYSPFGFVYTILTMKTCRSIWDRLLKGYGFFQICSGGSSVREYVVSGYLQLRGNQLTGEVPSDIGKMQHFSVLDFGSNEFNGKLPIEMEKLPLVVLNISRNRFSGPIPMEIGNIKCLQDLDLSLNNFSGIFPKQLGMLTDLSRFNISFNPLIAGTIPAAGQLATFEKECFLGNPLLQLPDFMSDNQLPPLSLSPPPPAPPPPPPAPPPPSPSDSRHENEFWKALVTGYGCGMASGVGTLYFTFRKREPKWFVTIVAGIHEWKVKRVQKREQRVSAVVGE</sequence>
<dbReference type="InterPro" id="IPR032675">
    <property type="entry name" value="LRR_dom_sf"/>
</dbReference>
<dbReference type="Gene3D" id="3.80.10.10">
    <property type="entry name" value="Ribonuclease Inhibitor"/>
    <property type="match status" value="4"/>
</dbReference>
<reference evidence="16 17" key="1">
    <citation type="journal article" date="2024" name="G3 (Bethesda)">
        <title>Genome assembly of Hibiscus sabdariffa L. provides insights into metabolisms of medicinal natural products.</title>
        <authorList>
            <person name="Kim T."/>
        </authorList>
    </citation>
    <scope>NUCLEOTIDE SEQUENCE [LARGE SCALE GENOMIC DNA]</scope>
    <source>
        <strain evidence="16">TK-2024</strain>
        <tissue evidence="16">Old leaves</tissue>
    </source>
</reference>
<dbReference type="PANTHER" id="PTHR48005:SF84">
    <property type="entry name" value="NON-SPECIFIC SERINE_THREONINE PROTEIN KINASE"/>
    <property type="match status" value="1"/>
</dbReference>
<dbReference type="SMART" id="SM00369">
    <property type="entry name" value="LRR_TYP"/>
    <property type="match status" value="6"/>
</dbReference>
<evidence type="ECO:0000313" key="16">
    <source>
        <dbReference type="EMBL" id="KAK9027678.1"/>
    </source>
</evidence>
<comment type="catalytic activity">
    <reaction evidence="13">
        <text>L-seryl-[protein] + ATP = O-phospho-L-seryl-[protein] + ADP + H(+)</text>
        <dbReference type="Rhea" id="RHEA:17989"/>
        <dbReference type="Rhea" id="RHEA-COMP:9863"/>
        <dbReference type="Rhea" id="RHEA-COMP:11604"/>
        <dbReference type="ChEBI" id="CHEBI:15378"/>
        <dbReference type="ChEBI" id="CHEBI:29999"/>
        <dbReference type="ChEBI" id="CHEBI:30616"/>
        <dbReference type="ChEBI" id="CHEBI:83421"/>
        <dbReference type="ChEBI" id="CHEBI:456216"/>
        <dbReference type="EC" id="2.7.11.1"/>
    </reaction>
</comment>
<accession>A0ABR2SQX5</accession>
<evidence type="ECO:0000256" key="13">
    <source>
        <dbReference type="ARBA" id="ARBA00048679"/>
    </source>
</evidence>
<dbReference type="EC" id="2.7.11.1" evidence="1"/>
<dbReference type="InterPro" id="IPR013210">
    <property type="entry name" value="LRR_N_plant-typ"/>
</dbReference>
<comment type="catalytic activity">
    <reaction evidence="12">
        <text>L-threonyl-[protein] + ATP = O-phospho-L-threonyl-[protein] + ADP + H(+)</text>
        <dbReference type="Rhea" id="RHEA:46608"/>
        <dbReference type="Rhea" id="RHEA-COMP:11060"/>
        <dbReference type="Rhea" id="RHEA-COMP:11605"/>
        <dbReference type="ChEBI" id="CHEBI:15378"/>
        <dbReference type="ChEBI" id="CHEBI:30013"/>
        <dbReference type="ChEBI" id="CHEBI:30616"/>
        <dbReference type="ChEBI" id="CHEBI:61977"/>
        <dbReference type="ChEBI" id="CHEBI:456216"/>
        <dbReference type="EC" id="2.7.11.1"/>
    </reaction>
</comment>
<keyword evidence="3" id="KW-0433">Leucine-rich repeat</keyword>
<feature type="compositionally biased region" description="Pro residues" evidence="14">
    <location>
        <begin position="734"/>
        <end position="754"/>
    </location>
</feature>
<dbReference type="PRINTS" id="PR00019">
    <property type="entry name" value="LEURICHRPT"/>
</dbReference>
<keyword evidence="9" id="KW-0067">ATP-binding</keyword>
<evidence type="ECO:0000256" key="9">
    <source>
        <dbReference type="ARBA" id="ARBA00022840"/>
    </source>
</evidence>
<evidence type="ECO:0000256" key="7">
    <source>
        <dbReference type="ARBA" id="ARBA00022741"/>
    </source>
</evidence>
<organism evidence="16 17">
    <name type="scientific">Hibiscus sabdariffa</name>
    <name type="common">roselle</name>
    <dbReference type="NCBI Taxonomy" id="183260"/>
    <lineage>
        <taxon>Eukaryota</taxon>
        <taxon>Viridiplantae</taxon>
        <taxon>Streptophyta</taxon>
        <taxon>Embryophyta</taxon>
        <taxon>Tracheophyta</taxon>
        <taxon>Spermatophyta</taxon>
        <taxon>Magnoliopsida</taxon>
        <taxon>eudicotyledons</taxon>
        <taxon>Gunneridae</taxon>
        <taxon>Pentapetalae</taxon>
        <taxon>rosids</taxon>
        <taxon>malvids</taxon>
        <taxon>Malvales</taxon>
        <taxon>Malvaceae</taxon>
        <taxon>Malvoideae</taxon>
        <taxon>Hibiscus</taxon>
    </lineage>
</organism>
<keyword evidence="17" id="KW-1185">Reference proteome</keyword>
<keyword evidence="8" id="KW-0418">Kinase</keyword>
<evidence type="ECO:0000256" key="10">
    <source>
        <dbReference type="ARBA" id="ARBA00022989"/>
    </source>
</evidence>
<keyword evidence="6" id="KW-0677">Repeat</keyword>
<evidence type="ECO:0000313" key="17">
    <source>
        <dbReference type="Proteomes" id="UP001396334"/>
    </source>
</evidence>
<dbReference type="InterPro" id="IPR003591">
    <property type="entry name" value="Leu-rich_rpt_typical-subtyp"/>
</dbReference>
<evidence type="ECO:0000256" key="4">
    <source>
        <dbReference type="ARBA" id="ARBA00022679"/>
    </source>
</evidence>
<feature type="domain" description="Leucine-rich repeat-containing N-terminal plant-type" evidence="15">
    <location>
        <begin position="59"/>
        <end position="102"/>
    </location>
</feature>
<gene>
    <name evidence="16" type="ORF">V6N11_067501</name>
</gene>
<evidence type="ECO:0000256" key="6">
    <source>
        <dbReference type="ARBA" id="ARBA00022737"/>
    </source>
</evidence>
<keyword evidence="11" id="KW-0472">Membrane</keyword>
<evidence type="ECO:0000256" key="1">
    <source>
        <dbReference type="ARBA" id="ARBA00012513"/>
    </source>
</evidence>
<keyword evidence="10" id="KW-1133">Transmembrane helix</keyword>
<evidence type="ECO:0000256" key="14">
    <source>
        <dbReference type="SAM" id="MobiDB-lite"/>
    </source>
</evidence>
<dbReference type="PROSITE" id="PS51450">
    <property type="entry name" value="LRR"/>
    <property type="match status" value="1"/>
</dbReference>
<evidence type="ECO:0000256" key="2">
    <source>
        <dbReference type="ARBA" id="ARBA00022527"/>
    </source>
</evidence>
<evidence type="ECO:0000256" key="5">
    <source>
        <dbReference type="ARBA" id="ARBA00022692"/>
    </source>
</evidence>
<dbReference type="Pfam" id="PF13855">
    <property type="entry name" value="LRR_8"/>
    <property type="match status" value="2"/>
</dbReference>
<protein>
    <recommendedName>
        <fullName evidence="1">non-specific serine/threonine protein kinase</fullName>
        <ecNumber evidence="1">2.7.11.1</ecNumber>
    </recommendedName>
</protein>
<evidence type="ECO:0000256" key="11">
    <source>
        <dbReference type="ARBA" id="ARBA00023136"/>
    </source>
</evidence>
<dbReference type="Pfam" id="PF08263">
    <property type="entry name" value="LRRNT_2"/>
    <property type="match status" value="1"/>
</dbReference>
<dbReference type="InterPro" id="IPR001611">
    <property type="entry name" value="Leu-rich_rpt"/>
</dbReference>